<accession>A0A7H1QCP3</accession>
<organism evidence="3 4">
    <name type="scientific">Streptomyces griseofuscus</name>
    <dbReference type="NCBI Taxonomy" id="146922"/>
    <lineage>
        <taxon>Bacteria</taxon>
        <taxon>Bacillati</taxon>
        <taxon>Actinomycetota</taxon>
        <taxon>Actinomycetes</taxon>
        <taxon>Kitasatosporales</taxon>
        <taxon>Streptomycetaceae</taxon>
        <taxon>Streptomyces</taxon>
    </lineage>
</organism>
<dbReference type="InterPro" id="IPR023393">
    <property type="entry name" value="START-like_dom_sf"/>
</dbReference>
<evidence type="ECO:0000313" key="3">
    <source>
        <dbReference type="EMBL" id="QNT98073.1"/>
    </source>
</evidence>
<dbReference type="Gene3D" id="3.30.530.20">
    <property type="match status" value="1"/>
</dbReference>
<reference evidence="3 4" key="1">
    <citation type="submission" date="2020-04" db="EMBL/GenBank/DDBJ databases">
        <title>Characterization and engineering of Streptomyces griseofuscus DSM40191 as a potential heterologous host for expression of BGCs.</title>
        <authorList>
            <person name="Gren T."/>
            <person name="Whitford C.M."/>
            <person name="Mohite O.S."/>
            <person name="Joergensen T.S."/>
            <person name="Nielsen J.B."/>
            <person name="Lee S.Y."/>
            <person name="Weber T."/>
        </authorList>
    </citation>
    <scope>NUCLEOTIDE SEQUENCE [LARGE SCALE GENOMIC DNA]</scope>
    <source>
        <strain evidence="3 4">DSM 40191</strain>
    </source>
</reference>
<evidence type="ECO:0000256" key="1">
    <source>
        <dbReference type="SAM" id="MobiDB-lite"/>
    </source>
</evidence>
<dbReference type="KEGG" id="sgf:HEP81_00035"/>
<dbReference type="AlphaFoldDB" id="A0A7H1QCP3"/>
<dbReference type="EMBL" id="CP051006">
    <property type="protein sequence ID" value="QNT90373.1"/>
    <property type="molecule type" value="Genomic_DNA"/>
</dbReference>
<evidence type="ECO:0008006" key="5">
    <source>
        <dbReference type="Google" id="ProtNLM"/>
    </source>
</evidence>
<dbReference type="EMBL" id="CP051006">
    <property type="protein sequence ID" value="QNT98073.1"/>
    <property type="molecule type" value="Genomic_DNA"/>
</dbReference>
<proteinExistence type="predicted"/>
<gene>
    <name evidence="2" type="ORF">HEP81_00035</name>
    <name evidence="3" type="ORF">HEP81_07843</name>
</gene>
<evidence type="ECO:0000313" key="4">
    <source>
        <dbReference type="Proteomes" id="UP000516422"/>
    </source>
</evidence>
<protein>
    <recommendedName>
        <fullName evidence="5">Polyketide cyclase / dehydrase and lipid transport</fullName>
    </recommendedName>
</protein>
<feature type="region of interest" description="Disordered" evidence="1">
    <location>
        <begin position="21"/>
        <end position="43"/>
    </location>
</feature>
<name>A0A7H1QCP3_9ACTN</name>
<evidence type="ECO:0000313" key="2">
    <source>
        <dbReference type="EMBL" id="QNT90373.1"/>
    </source>
</evidence>
<sequence>MGGERAAGPEAFSRALGRLSAVRGPWPGGMPPPGAGASRRACRGRPFRPADGCLSTLRVRPVPGRTGIAQVQWSGRFSPRGATEDEAVALFTGTHRDGLDALHRALAV</sequence>
<dbReference type="Proteomes" id="UP000516422">
    <property type="component" value="Chromosome"/>
</dbReference>
<dbReference type="KEGG" id="sgf:HEP81_07843"/>